<proteinExistence type="inferred from homology"/>
<dbReference type="GO" id="GO:0012505">
    <property type="term" value="C:endomembrane system"/>
    <property type="evidence" value="ECO:0007669"/>
    <property type="project" value="UniProtKB-SubCell"/>
</dbReference>
<keyword evidence="4 6" id="KW-1133">Transmembrane helix</keyword>
<keyword evidence="9" id="KW-1185">Reference proteome</keyword>
<feature type="transmembrane region" description="Helical" evidence="6">
    <location>
        <begin position="91"/>
        <end position="111"/>
    </location>
</feature>
<name>A0A8J2P3D3_9HEXA</name>
<evidence type="ECO:0000256" key="2">
    <source>
        <dbReference type="ARBA" id="ARBA00006565"/>
    </source>
</evidence>
<evidence type="ECO:0000256" key="3">
    <source>
        <dbReference type="ARBA" id="ARBA00022692"/>
    </source>
</evidence>
<evidence type="ECO:0000256" key="5">
    <source>
        <dbReference type="ARBA" id="ARBA00023136"/>
    </source>
</evidence>
<feature type="transmembrane region" description="Helical" evidence="6">
    <location>
        <begin position="48"/>
        <end position="71"/>
    </location>
</feature>
<feature type="transmembrane region" description="Helical" evidence="6">
    <location>
        <begin position="202"/>
        <end position="225"/>
    </location>
</feature>
<keyword evidence="3 6" id="KW-0812">Transmembrane</keyword>
<evidence type="ECO:0000256" key="4">
    <source>
        <dbReference type="ARBA" id="ARBA00022989"/>
    </source>
</evidence>
<dbReference type="Pfam" id="PF10277">
    <property type="entry name" value="Frag1"/>
    <property type="match status" value="1"/>
</dbReference>
<keyword evidence="5 6" id="KW-0472">Membrane</keyword>
<dbReference type="InterPro" id="IPR019402">
    <property type="entry name" value="CWH43_N"/>
</dbReference>
<feature type="transmembrane region" description="Helical" evidence="6">
    <location>
        <begin position="157"/>
        <end position="182"/>
    </location>
</feature>
<evidence type="ECO:0000256" key="1">
    <source>
        <dbReference type="ARBA" id="ARBA00004127"/>
    </source>
</evidence>
<dbReference type="OrthoDB" id="191706at2759"/>
<feature type="domain" description="CWH43-like N-terminal" evidence="7">
    <location>
        <begin position="8"/>
        <end position="234"/>
    </location>
</feature>
<accession>A0A8J2P3D3</accession>
<evidence type="ECO:0000259" key="7">
    <source>
        <dbReference type="Pfam" id="PF10277"/>
    </source>
</evidence>
<dbReference type="InterPro" id="IPR050911">
    <property type="entry name" value="DRAM/TMEM150_Autophagy_Mod"/>
</dbReference>
<feature type="transmembrane region" description="Helical" evidence="6">
    <location>
        <begin position="123"/>
        <end position="145"/>
    </location>
</feature>
<dbReference type="PANTHER" id="PTHR21324:SF2">
    <property type="entry name" value="EG:22E5.9 PROTEIN"/>
    <property type="match status" value="1"/>
</dbReference>
<protein>
    <recommendedName>
        <fullName evidence="7">CWH43-like N-terminal domain-containing protein</fullName>
    </recommendedName>
</protein>
<dbReference type="AlphaFoldDB" id="A0A8J2P3D3"/>
<comment type="caution">
    <text evidence="8">The sequence shown here is derived from an EMBL/GenBank/DDBJ whole genome shotgun (WGS) entry which is preliminary data.</text>
</comment>
<dbReference type="PANTHER" id="PTHR21324">
    <property type="entry name" value="FASTING-INDUCIBLE INTEGRAL MEMBRANE PROTEIN TM6P1-RELATED"/>
    <property type="match status" value="1"/>
</dbReference>
<organism evidence="8 9">
    <name type="scientific">Allacma fusca</name>
    <dbReference type="NCBI Taxonomy" id="39272"/>
    <lineage>
        <taxon>Eukaryota</taxon>
        <taxon>Metazoa</taxon>
        <taxon>Ecdysozoa</taxon>
        <taxon>Arthropoda</taxon>
        <taxon>Hexapoda</taxon>
        <taxon>Collembola</taxon>
        <taxon>Symphypleona</taxon>
        <taxon>Sminthuridae</taxon>
        <taxon>Allacma</taxon>
    </lineage>
</organism>
<dbReference type="Proteomes" id="UP000708208">
    <property type="component" value="Unassembled WGS sequence"/>
</dbReference>
<sequence>MSGNSMLYFAPLITGLLFPVTFIITYTISVSADTIKPLFSYISDTGAYPPASGVFTLLLSIASLALAVVVFIRYKQIEEFFREQNSKVNKIFNIVGLFLGLAAALGTDMVGSFQETHSYTGHFTGAFMAFLGGGLYLIMQSYFTFKMVPLFASKVLAWARLFMGIMVCILFLICFGVGTVSIRQYRENGGPDPTRWEKKYGAWELHIISVSTEWMMAAFLDLYILSFIPEFKKIAMDELKFTLVELRKVAGNNNNNINKNEVVVMHRIEQRSRDIEDDV</sequence>
<comment type="subcellular location">
    <subcellularLocation>
        <location evidence="1">Endomembrane system</location>
        <topology evidence="1">Multi-pass membrane protein</topology>
    </subcellularLocation>
</comment>
<evidence type="ECO:0000313" key="8">
    <source>
        <dbReference type="EMBL" id="CAG7729499.1"/>
    </source>
</evidence>
<feature type="transmembrane region" description="Helical" evidence="6">
    <location>
        <begin position="7"/>
        <end position="28"/>
    </location>
</feature>
<evidence type="ECO:0000313" key="9">
    <source>
        <dbReference type="Proteomes" id="UP000708208"/>
    </source>
</evidence>
<comment type="similarity">
    <text evidence="2">Belongs to the DRAM/TMEM150 family.</text>
</comment>
<gene>
    <name evidence="8" type="ORF">AFUS01_LOCUS18210</name>
</gene>
<evidence type="ECO:0000256" key="6">
    <source>
        <dbReference type="SAM" id="Phobius"/>
    </source>
</evidence>
<dbReference type="EMBL" id="CAJVCH010179418">
    <property type="protein sequence ID" value="CAG7729499.1"/>
    <property type="molecule type" value="Genomic_DNA"/>
</dbReference>
<reference evidence="8" key="1">
    <citation type="submission" date="2021-06" db="EMBL/GenBank/DDBJ databases">
        <authorList>
            <person name="Hodson N. C."/>
            <person name="Mongue J. A."/>
            <person name="Jaron S. K."/>
        </authorList>
    </citation>
    <scope>NUCLEOTIDE SEQUENCE</scope>
</reference>